<dbReference type="EMBL" id="JBHRXN010000009">
    <property type="protein sequence ID" value="MFC3531181.1"/>
    <property type="molecule type" value="Genomic_DNA"/>
</dbReference>
<dbReference type="InterPro" id="IPR002071">
    <property type="entry name" value="Thermonucl_AS"/>
</dbReference>
<dbReference type="Gene3D" id="2.40.50.90">
    <property type="match status" value="1"/>
</dbReference>
<name>A0ABV7RFR7_9NEIS</name>
<dbReference type="PANTHER" id="PTHR12302:SF26">
    <property type="entry name" value="BLR1266 PROTEIN"/>
    <property type="match status" value="1"/>
</dbReference>
<dbReference type="PANTHER" id="PTHR12302">
    <property type="entry name" value="EBNA2 BINDING PROTEIN P100"/>
    <property type="match status" value="1"/>
</dbReference>
<evidence type="ECO:0000313" key="3">
    <source>
        <dbReference type="Proteomes" id="UP001595741"/>
    </source>
</evidence>
<gene>
    <name evidence="2" type="ORF">ACFOLG_03210</name>
</gene>
<evidence type="ECO:0000313" key="2">
    <source>
        <dbReference type="EMBL" id="MFC3531181.1"/>
    </source>
</evidence>
<feature type="domain" description="TNase-like" evidence="1">
    <location>
        <begin position="52"/>
        <end position="180"/>
    </location>
</feature>
<dbReference type="SMART" id="SM00318">
    <property type="entry name" value="SNc"/>
    <property type="match status" value="1"/>
</dbReference>
<proteinExistence type="predicted"/>
<dbReference type="PROSITE" id="PS50830">
    <property type="entry name" value="TNASE_3"/>
    <property type="match status" value="1"/>
</dbReference>
<accession>A0ABV7RFR7</accession>
<dbReference type="SUPFAM" id="SSF50199">
    <property type="entry name" value="Staphylococcal nuclease"/>
    <property type="match status" value="1"/>
</dbReference>
<dbReference type="RefSeq" id="WP_386088292.1">
    <property type="nucleotide sequence ID" value="NZ_JBHRXN010000009.1"/>
</dbReference>
<dbReference type="PROSITE" id="PS01284">
    <property type="entry name" value="TNASE_2"/>
    <property type="match status" value="1"/>
</dbReference>
<dbReference type="Pfam" id="PF00565">
    <property type="entry name" value="SNase"/>
    <property type="match status" value="1"/>
</dbReference>
<dbReference type="InterPro" id="IPR035437">
    <property type="entry name" value="SNase_OB-fold_sf"/>
</dbReference>
<reference evidence="3" key="1">
    <citation type="journal article" date="2019" name="Int. J. Syst. Evol. Microbiol.">
        <title>The Global Catalogue of Microorganisms (GCM) 10K type strain sequencing project: providing services to taxonomists for standard genome sequencing and annotation.</title>
        <authorList>
            <consortium name="The Broad Institute Genomics Platform"/>
            <consortium name="The Broad Institute Genome Sequencing Center for Infectious Disease"/>
            <person name="Wu L."/>
            <person name="Ma J."/>
        </authorList>
    </citation>
    <scope>NUCLEOTIDE SEQUENCE [LARGE SCALE GENOMIC DNA]</scope>
    <source>
        <strain evidence="3">KCTC 42742</strain>
    </source>
</reference>
<sequence>MPINRRQLAAINTLFSNANPVRKLLAALVLVTALAAWLWPQHGGAASAPAGAELQGTVVAIADGDTLTLLDAAQRQHKVRFAFIDAPEKAQPYGQRARQALSEQVFRQPVRVEVIEQDRYGRNVGRVWRQDQDINLLLVQQGYAWHYRQYAQKTQSGSDFARYEAAQQQAEQERLGLWQQATPQAPWDWRRNRREAG</sequence>
<evidence type="ECO:0000259" key="1">
    <source>
        <dbReference type="PROSITE" id="PS50830"/>
    </source>
</evidence>
<comment type="caution">
    <text evidence="2">The sequence shown here is derived from an EMBL/GenBank/DDBJ whole genome shotgun (WGS) entry which is preliminary data.</text>
</comment>
<organism evidence="2 3">
    <name type="scientific">Vogesella facilis</name>
    <dbReference type="NCBI Taxonomy" id="1655232"/>
    <lineage>
        <taxon>Bacteria</taxon>
        <taxon>Pseudomonadati</taxon>
        <taxon>Pseudomonadota</taxon>
        <taxon>Betaproteobacteria</taxon>
        <taxon>Neisseriales</taxon>
        <taxon>Chromobacteriaceae</taxon>
        <taxon>Vogesella</taxon>
    </lineage>
</organism>
<dbReference type="InterPro" id="IPR016071">
    <property type="entry name" value="Staphylococal_nuclease_OB-fold"/>
</dbReference>
<protein>
    <submittedName>
        <fullName evidence="2">Thermonuclease family protein</fullName>
    </submittedName>
</protein>
<dbReference type="Proteomes" id="UP001595741">
    <property type="component" value="Unassembled WGS sequence"/>
</dbReference>
<keyword evidence="3" id="KW-1185">Reference proteome</keyword>